<dbReference type="InterPro" id="IPR016181">
    <property type="entry name" value="Acyl_CoA_acyltransferase"/>
</dbReference>
<sequence>MRTAATVPAHSSFQQRGDVATKWPVLQAAAEMAHASPGPSMAPSVWAPAPMQDAPVRDGAQSIIRTLKESDTGAITRASVCFGRSMRTDPTMTYVTGGRCPERVGALFEQVAAMCMRGARDPATIWLLETPRSGGDSDSADVVCIASEYPAAYPSDWELLRAGLLRVLLACPGWGVVRALMSLMSQFSTPKAHFNKEHGDFLYIWCFGTAPEQQGRGLGSQLMRRVLQHADAKYLPVYLEASGAASAAFYRRHGFLDIKQVRASPGAPELYIMARPRASQLQQQAQQQGQQ</sequence>
<evidence type="ECO:0000313" key="2">
    <source>
        <dbReference type="EMBL" id="PNW74141.1"/>
    </source>
</evidence>
<dbReference type="InParanoid" id="A0A2K3D0T0"/>
<dbReference type="InterPro" id="IPR052523">
    <property type="entry name" value="Trichothecene_AcTrans"/>
</dbReference>
<dbReference type="CDD" id="cd04301">
    <property type="entry name" value="NAT_SF"/>
    <property type="match status" value="1"/>
</dbReference>
<protein>
    <recommendedName>
        <fullName evidence="1">N-acetyltransferase domain-containing protein</fullName>
    </recommendedName>
</protein>
<dbReference type="Proteomes" id="UP000006906">
    <property type="component" value="Chromosome 13"/>
</dbReference>
<gene>
    <name evidence="2" type="ORF">CHLRE_13g586950v5</name>
</gene>
<dbReference type="SUPFAM" id="SSF55729">
    <property type="entry name" value="Acyl-CoA N-acyltransferases (Nat)"/>
    <property type="match status" value="1"/>
</dbReference>
<feature type="domain" description="N-acetyltransferase" evidence="1">
    <location>
        <begin position="123"/>
        <end position="278"/>
    </location>
</feature>
<dbReference type="Gramene" id="PNW74141">
    <property type="protein sequence ID" value="PNW74141"/>
    <property type="gene ID" value="CHLRE_13g586950v5"/>
</dbReference>
<dbReference type="PANTHER" id="PTHR42791">
    <property type="entry name" value="GNAT FAMILY ACETYLTRANSFERASE"/>
    <property type="match status" value="1"/>
</dbReference>
<dbReference type="PANTHER" id="PTHR42791:SF1">
    <property type="entry name" value="N-ACETYLTRANSFERASE DOMAIN-CONTAINING PROTEIN"/>
    <property type="match status" value="1"/>
</dbReference>
<dbReference type="EMBL" id="CM008974">
    <property type="protein sequence ID" value="PNW74141.1"/>
    <property type="molecule type" value="Genomic_DNA"/>
</dbReference>
<dbReference type="Gene3D" id="3.40.630.30">
    <property type="match status" value="1"/>
</dbReference>
<proteinExistence type="predicted"/>
<accession>A0A2K3D0T0</accession>
<dbReference type="OrthoDB" id="528817at2759"/>
<keyword evidence="3" id="KW-1185">Reference proteome</keyword>
<dbReference type="GO" id="GO:0016747">
    <property type="term" value="F:acyltransferase activity, transferring groups other than amino-acyl groups"/>
    <property type="evidence" value="ECO:0007669"/>
    <property type="project" value="InterPro"/>
</dbReference>
<dbReference type="InterPro" id="IPR000182">
    <property type="entry name" value="GNAT_dom"/>
</dbReference>
<dbReference type="KEGG" id="cre:CHLRE_13g586950v5"/>
<dbReference type="Pfam" id="PF00583">
    <property type="entry name" value="Acetyltransf_1"/>
    <property type="match status" value="1"/>
</dbReference>
<dbReference type="AlphaFoldDB" id="A0A2K3D0T0"/>
<dbReference type="PROSITE" id="PS51186">
    <property type="entry name" value="GNAT"/>
    <property type="match status" value="1"/>
</dbReference>
<organism evidence="2 3">
    <name type="scientific">Chlamydomonas reinhardtii</name>
    <name type="common">Chlamydomonas smithii</name>
    <dbReference type="NCBI Taxonomy" id="3055"/>
    <lineage>
        <taxon>Eukaryota</taxon>
        <taxon>Viridiplantae</taxon>
        <taxon>Chlorophyta</taxon>
        <taxon>core chlorophytes</taxon>
        <taxon>Chlorophyceae</taxon>
        <taxon>CS clade</taxon>
        <taxon>Chlamydomonadales</taxon>
        <taxon>Chlamydomonadaceae</taxon>
        <taxon>Chlamydomonas</taxon>
    </lineage>
</organism>
<dbReference type="PaxDb" id="3055-EDP09122"/>
<name>A0A2K3D0T0_CHLRE</name>
<dbReference type="RefSeq" id="XP_001693868.2">
    <property type="nucleotide sequence ID" value="XM_001693816.2"/>
</dbReference>
<reference evidence="2 3" key="1">
    <citation type="journal article" date="2007" name="Science">
        <title>The Chlamydomonas genome reveals the evolution of key animal and plant functions.</title>
        <authorList>
            <person name="Merchant S.S."/>
            <person name="Prochnik S.E."/>
            <person name="Vallon O."/>
            <person name="Harris E.H."/>
            <person name="Karpowicz S.J."/>
            <person name="Witman G.B."/>
            <person name="Terry A."/>
            <person name="Salamov A."/>
            <person name="Fritz-Laylin L.K."/>
            <person name="Marechal-Drouard L."/>
            <person name="Marshall W.F."/>
            <person name="Qu L.H."/>
            <person name="Nelson D.R."/>
            <person name="Sanderfoot A.A."/>
            <person name="Spalding M.H."/>
            <person name="Kapitonov V.V."/>
            <person name="Ren Q."/>
            <person name="Ferris P."/>
            <person name="Lindquist E."/>
            <person name="Shapiro H."/>
            <person name="Lucas S.M."/>
            <person name="Grimwood J."/>
            <person name="Schmutz J."/>
            <person name="Cardol P."/>
            <person name="Cerutti H."/>
            <person name="Chanfreau G."/>
            <person name="Chen C.L."/>
            <person name="Cognat V."/>
            <person name="Croft M.T."/>
            <person name="Dent R."/>
            <person name="Dutcher S."/>
            <person name="Fernandez E."/>
            <person name="Fukuzawa H."/>
            <person name="Gonzalez-Ballester D."/>
            <person name="Gonzalez-Halphen D."/>
            <person name="Hallmann A."/>
            <person name="Hanikenne M."/>
            <person name="Hippler M."/>
            <person name="Inwood W."/>
            <person name="Jabbari K."/>
            <person name="Kalanon M."/>
            <person name="Kuras R."/>
            <person name="Lefebvre P.A."/>
            <person name="Lemaire S.D."/>
            <person name="Lobanov A.V."/>
            <person name="Lohr M."/>
            <person name="Manuell A."/>
            <person name="Meier I."/>
            <person name="Mets L."/>
            <person name="Mittag M."/>
            <person name="Mittelmeier T."/>
            <person name="Moroney J.V."/>
            <person name="Moseley J."/>
            <person name="Napoli C."/>
            <person name="Nedelcu A.M."/>
            <person name="Niyogi K."/>
            <person name="Novoselov S.V."/>
            <person name="Paulsen I.T."/>
            <person name="Pazour G."/>
            <person name="Purton S."/>
            <person name="Ral J.P."/>
            <person name="Riano-Pachon D.M."/>
            <person name="Riekhof W."/>
            <person name="Rymarquis L."/>
            <person name="Schroda M."/>
            <person name="Stern D."/>
            <person name="Umen J."/>
            <person name="Willows R."/>
            <person name="Wilson N."/>
            <person name="Zimmer S.L."/>
            <person name="Allmer J."/>
            <person name="Balk J."/>
            <person name="Bisova K."/>
            <person name="Chen C.J."/>
            <person name="Elias M."/>
            <person name="Gendler K."/>
            <person name="Hauser C."/>
            <person name="Lamb M.R."/>
            <person name="Ledford H."/>
            <person name="Long J.C."/>
            <person name="Minagawa J."/>
            <person name="Page M.D."/>
            <person name="Pan J."/>
            <person name="Pootakham W."/>
            <person name="Roje S."/>
            <person name="Rose A."/>
            <person name="Stahlberg E."/>
            <person name="Terauchi A.M."/>
            <person name="Yang P."/>
            <person name="Ball S."/>
            <person name="Bowler C."/>
            <person name="Dieckmann C.L."/>
            <person name="Gladyshev V.N."/>
            <person name="Green P."/>
            <person name="Jorgensen R."/>
            <person name="Mayfield S."/>
            <person name="Mueller-Roeber B."/>
            <person name="Rajamani S."/>
            <person name="Sayre R.T."/>
            <person name="Brokstein P."/>
            <person name="Dubchak I."/>
            <person name="Goodstein D."/>
            <person name="Hornick L."/>
            <person name="Huang Y.W."/>
            <person name="Jhaveri J."/>
            <person name="Luo Y."/>
            <person name="Martinez D."/>
            <person name="Ngau W.C."/>
            <person name="Otillar B."/>
            <person name="Poliakov A."/>
            <person name="Porter A."/>
            <person name="Szajkowski L."/>
            <person name="Werner G."/>
            <person name="Zhou K."/>
            <person name="Grigoriev I.V."/>
            <person name="Rokhsar D.S."/>
            <person name="Grossman A.R."/>
        </authorList>
    </citation>
    <scope>NUCLEOTIDE SEQUENCE [LARGE SCALE GENOMIC DNA]</scope>
    <source>
        <strain evidence="3">CC-503</strain>
    </source>
</reference>
<evidence type="ECO:0000313" key="3">
    <source>
        <dbReference type="Proteomes" id="UP000006906"/>
    </source>
</evidence>
<evidence type="ECO:0000259" key="1">
    <source>
        <dbReference type="PROSITE" id="PS51186"/>
    </source>
</evidence>
<dbReference type="GeneID" id="5719423"/>